<reference evidence="3 4" key="1">
    <citation type="journal article" date="2018" name="Mol. Plant">
        <title>The genome of Artemisia annua provides insight into the evolution of Asteraceae family and artemisinin biosynthesis.</title>
        <authorList>
            <person name="Shen Q."/>
            <person name="Zhang L."/>
            <person name="Liao Z."/>
            <person name="Wang S."/>
            <person name="Yan T."/>
            <person name="Shi P."/>
            <person name="Liu M."/>
            <person name="Fu X."/>
            <person name="Pan Q."/>
            <person name="Wang Y."/>
            <person name="Lv Z."/>
            <person name="Lu X."/>
            <person name="Zhang F."/>
            <person name="Jiang W."/>
            <person name="Ma Y."/>
            <person name="Chen M."/>
            <person name="Hao X."/>
            <person name="Li L."/>
            <person name="Tang Y."/>
            <person name="Lv G."/>
            <person name="Zhou Y."/>
            <person name="Sun X."/>
            <person name="Brodelius P.E."/>
            <person name="Rose J.K.C."/>
            <person name="Tang K."/>
        </authorList>
    </citation>
    <scope>NUCLEOTIDE SEQUENCE [LARGE SCALE GENOMIC DNA]</scope>
    <source>
        <strain evidence="4">cv. Huhao1</strain>
        <tissue evidence="3">Leaf</tissue>
    </source>
</reference>
<comment type="caution">
    <text evidence="3">The sequence shown here is derived from an EMBL/GenBank/DDBJ whole genome shotgun (WGS) entry which is preliminary data.</text>
</comment>
<accession>A0A2U1PK61</accession>
<keyword evidence="2" id="KW-1133">Transmembrane helix</keyword>
<dbReference type="PANTHER" id="PTHR34835">
    <property type="entry name" value="OS07G0283600 PROTEIN-RELATED"/>
    <property type="match status" value="1"/>
</dbReference>
<protein>
    <recommendedName>
        <fullName evidence="5">Ulp1 protease family, C-terminal catalytic domain-containing protein</fullName>
    </recommendedName>
</protein>
<keyword evidence="4" id="KW-1185">Reference proteome</keyword>
<feature type="region of interest" description="Disordered" evidence="1">
    <location>
        <begin position="30"/>
        <end position="71"/>
    </location>
</feature>
<evidence type="ECO:0000256" key="2">
    <source>
        <dbReference type="SAM" id="Phobius"/>
    </source>
</evidence>
<dbReference type="OrthoDB" id="588867at2759"/>
<name>A0A2U1PK61_ARTAN</name>
<dbReference type="EMBL" id="PKPP01001049">
    <property type="protein sequence ID" value="PWA86150.1"/>
    <property type="molecule type" value="Genomic_DNA"/>
</dbReference>
<feature type="compositionally biased region" description="Basic and acidic residues" evidence="1">
    <location>
        <begin position="36"/>
        <end position="53"/>
    </location>
</feature>
<evidence type="ECO:0000256" key="1">
    <source>
        <dbReference type="SAM" id="MobiDB-lite"/>
    </source>
</evidence>
<proteinExistence type="predicted"/>
<gene>
    <name evidence="3" type="ORF">CTI12_AA143630</name>
</gene>
<feature type="transmembrane region" description="Helical" evidence="2">
    <location>
        <begin position="6"/>
        <end position="25"/>
    </location>
</feature>
<evidence type="ECO:0000313" key="3">
    <source>
        <dbReference type="EMBL" id="PWA86150.1"/>
    </source>
</evidence>
<evidence type="ECO:0000313" key="4">
    <source>
        <dbReference type="Proteomes" id="UP000245207"/>
    </source>
</evidence>
<organism evidence="3 4">
    <name type="scientific">Artemisia annua</name>
    <name type="common">Sweet wormwood</name>
    <dbReference type="NCBI Taxonomy" id="35608"/>
    <lineage>
        <taxon>Eukaryota</taxon>
        <taxon>Viridiplantae</taxon>
        <taxon>Streptophyta</taxon>
        <taxon>Embryophyta</taxon>
        <taxon>Tracheophyta</taxon>
        <taxon>Spermatophyta</taxon>
        <taxon>Magnoliopsida</taxon>
        <taxon>eudicotyledons</taxon>
        <taxon>Gunneridae</taxon>
        <taxon>Pentapetalae</taxon>
        <taxon>asterids</taxon>
        <taxon>campanulids</taxon>
        <taxon>Asterales</taxon>
        <taxon>Asteraceae</taxon>
        <taxon>Asteroideae</taxon>
        <taxon>Anthemideae</taxon>
        <taxon>Artemisiinae</taxon>
        <taxon>Artemisia</taxon>
    </lineage>
</organism>
<dbReference type="Proteomes" id="UP000245207">
    <property type="component" value="Unassembled WGS sequence"/>
</dbReference>
<feature type="compositionally biased region" description="Basic residues" evidence="1">
    <location>
        <begin position="54"/>
        <end position="64"/>
    </location>
</feature>
<keyword evidence="2" id="KW-0472">Membrane</keyword>
<evidence type="ECO:0008006" key="5">
    <source>
        <dbReference type="Google" id="ProtNLM"/>
    </source>
</evidence>
<keyword evidence="2" id="KW-0812">Transmembrane</keyword>
<dbReference type="AlphaFoldDB" id="A0A2U1PK61"/>
<sequence>MGFTNNPWISGMSCWIIVVGVLIAVNADEKKKRKRGDSSGSDKGDDITPEDKGKKKMKGKGPVKVKKDDSVKEEDILPEGVMKQLVNKFLKSSLVKAETDEENESKLSKKGKKKEKVLTPSEIQHQEYLQKWPILQARSAPTALHTAIHGVKNVDMQKFLVEIGFGSYVRFDITKIPGRLGRYVVENFDAETCRLKLERERFIEATVSKVHELLGIPIGGQSLLSLETRPVGDEFEKVWLGQFEGKSAKQLRVNDIANKLIESKEVDFLFKVNFLTLFTNTMGMRHDMELKEEYFGMSELYDESELPETEGFVAGCSSSYKKDLLKNLEEKKDKRCRGASDAVPETKVDEPLSLTQWIEKNLDLIEEWFNLIAAEFYYCVAEGTMEPMGVGIPGAIIPHNIATRASDVSPSPVKRLVKPSSYLLSPYMNKKTRVELKMTRLEWMLGNSIFAMRGEKLERVFETRSRELYSVRLIMETLAPGLEVDANVIDCLGAILNHEKYSRDAGCPLRHFFPTGCITVTMFNGTLKTEDAKFEEFEKEISAQFKNDKTLFARHLKLYGHNKHASIRKVKPRIANLKWKTKNNSIDCGVFTMLHMDNYTGEAAGKWDCGLVAESKEQSNQLRVLRFKLATKILLNEVNVHAARMYELALEFDKLPPDEKMSIIISAVRNREERDLKF</sequence>